<accession>A0A6I6MP58</accession>
<dbReference type="KEGG" id="tsv:DSM104635_01386"/>
<gene>
    <name evidence="3" type="ORF">DSM104635_01386</name>
</gene>
<proteinExistence type="predicted"/>
<keyword evidence="2" id="KW-0732">Signal</keyword>
<evidence type="ECO:0000313" key="3">
    <source>
        <dbReference type="EMBL" id="QGZ94567.1"/>
    </source>
</evidence>
<dbReference type="EMBL" id="CP047045">
    <property type="protein sequence ID" value="QGZ94567.1"/>
    <property type="molecule type" value="Genomic_DNA"/>
</dbReference>
<protein>
    <submittedName>
        <fullName evidence="3">Uncharacterized protein</fullName>
    </submittedName>
</protein>
<evidence type="ECO:0000256" key="1">
    <source>
        <dbReference type="SAM" id="MobiDB-lite"/>
    </source>
</evidence>
<feature type="signal peptide" evidence="2">
    <location>
        <begin position="1"/>
        <end position="20"/>
    </location>
</feature>
<organism evidence="3 4">
    <name type="scientific">Terricaulis silvestris</name>
    <dbReference type="NCBI Taxonomy" id="2686094"/>
    <lineage>
        <taxon>Bacteria</taxon>
        <taxon>Pseudomonadati</taxon>
        <taxon>Pseudomonadota</taxon>
        <taxon>Alphaproteobacteria</taxon>
        <taxon>Caulobacterales</taxon>
        <taxon>Caulobacteraceae</taxon>
        <taxon>Terricaulis</taxon>
    </lineage>
</organism>
<keyword evidence="4" id="KW-1185">Reference proteome</keyword>
<feature type="compositionally biased region" description="Low complexity" evidence="1">
    <location>
        <begin position="195"/>
        <end position="208"/>
    </location>
</feature>
<evidence type="ECO:0000313" key="4">
    <source>
        <dbReference type="Proteomes" id="UP000431269"/>
    </source>
</evidence>
<dbReference type="Proteomes" id="UP000431269">
    <property type="component" value="Chromosome"/>
</dbReference>
<evidence type="ECO:0000256" key="2">
    <source>
        <dbReference type="SAM" id="SignalP"/>
    </source>
</evidence>
<feature type="chain" id="PRO_5026022187" evidence="2">
    <location>
        <begin position="21"/>
        <end position="224"/>
    </location>
</feature>
<sequence length="224" mass="24032">MRVLIAATLGFALVTGAASAAPWSDPNGRLVFDAPAGWTTSVEQSGEYTYVVTGTANNECHIISRPSPRTATVSAAAVRVAGANDAQFNDAFWQTLANGFGRIFPANSAQVQSHSQDSSQFWPIQRAVIQSPQRSDLTAPIQAGFEMRPGFELMTLCMTYGGPDATQTYDAVMRSVGHPNDATFQADAERLGAQNAAANAAADAQNAQTQEEIDREARRRRVQH</sequence>
<dbReference type="AlphaFoldDB" id="A0A6I6MP58"/>
<reference evidence="4" key="1">
    <citation type="submission" date="2019-12" db="EMBL/GenBank/DDBJ databases">
        <title>Complete genome of Terracaulis silvestris 0127_4.</title>
        <authorList>
            <person name="Vieira S."/>
            <person name="Riedel T."/>
            <person name="Sproer C."/>
            <person name="Pascual J."/>
            <person name="Boedeker C."/>
            <person name="Overmann J."/>
        </authorList>
    </citation>
    <scope>NUCLEOTIDE SEQUENCE [LARGE SCALE GENOMIC DNA]</scope>
    <source>
        <strain evidence="4">0127_4</strain>
    </source>
</reference>
<feature type="region of interest" description="Disordered" evidence="1">
    <location>
        <begin position="195"/>
        <end position="224"/>
    </location>
</feature>
<name>A0A6I6MP58_9CAUL</name>
<dbReference type="RefSeq" id="WP_158765496.1">
    <property type="nucleotide sequence ID" value="NZ_CP047045.1"/>
</dbReference>